<dbReference type="InterPro" id="IPR001078">
    <property type="entry name" value="2-oxoacid_DH_actylTfrase"/>
</dbReference>
<evidence type="ECO:0000256" key="2">
    <source>
        <dbReference type="ARBA" id="ARBA00022801"/>
    </source>
</evidence>
<dbReference type="SUPFAM" id="SSF51011">
    <property type="entry name" value="Glycosyl hydrolase domain"/>
    <property type="match status" value="1"/>
</dbReference>
<dbReference type="Gene3D" id="3.30.559.10">
    <property type="entry name" value="Chloramphenicol acetyltransferase-like domain"/>
    <property type="match status" value="1"/>
</dbReference>
<dbReference type="SUPFAM" id="SSF50998">
    <property type="entry name" value="Quinoprotein alcohol dehydrogenase-like"/>
    <property type="match status" value="1"/>
</dbReference>
<dbReference type="SUPFAM" id="SSF74650">
    <property type="entry name" value="Galactose mutarotase-like"/>
    <property type="match status" value="1"/>
</dbReference>
<dbReference type="Pfam" id="PF21365">
    <property type="entry name" value="Glyco_hydro_31_3rd"/>
    <property type="match status" value="1"/>
</dbReference>
<dbReference type="InterPro" id="IPR059179">
    <property type="entry name" value="MLKL-like_MCAfunc"/>
</dbReference>
<dbReference type="InterPro" id="IPR011013">
    <property type="entry name" value="Gal_mutarotase_sf_dom"/>
</dbReference>
<gene>
    <name evidence="9" type="ORF">NLJ89_g1674</name>
</gene>
<dbReference type="GO" id="GO:0004553">
    <property type="term" value="F:hydrolase activity, hydrolyzing O-glycosyl compounds"/>
    <property type="evidence" value="ECO:0007669"/>
    <property type="project" value="InterPro"/>
</dbReference>
<dbReference type="Pfam" id="PF00198">
    <property type="entry name" value="2-oxoacid_dh"/>
    <property type="match status" value="1"/>
</dbReference>
<dbReference type="CDD" id="cd14752">
    <property type="entry name" value="GH31_N"/>
    <property type="match status" value="1"/>
</dbReference>
<dbReference type="Gene3D" id="2.130.10.10">
    <property type="entry name" value="YVTN repeat-like/Quinoprotein amine dehydrogenase"/>
    <property type="match status" value="1"/>
</dbReference>
<dbReference type="CDD" id="cd21037">
    <property type="entry name" value="MLKL_NTD"/>
    <property type="match status" value="1"/>
</dbReference>
<name>A0A9W8MZL4_9AGAR</name>
<dbReference type="Gene3D" id="2.60.40.1760">
    <property type="entry name" value="glycosyl hydrolase (family 31)"/>
    <property type="match status" value="1"/>
</dbReference>
<dbReference type="SUPFAM" id="SSF51445">
    <property type="entry name" value="(Trans)glycosidases"/>
    <property type="match status" value="1"/>
</dbReference>
<evidence type="ECO:0000256" key="1">
    <source>
        <dbReference type="ARBA" id="ARBA00007806"/>
    </source>
</evidence>
<keyword evidence="2" id="KW-0378">Hydrolase</keyword>
<dbReference type="CDD" id="cd06593">
    <property type="entry name" value="GH31_xylosidase_YicI"/>
    <property type="match status" value="1"/>
</dbReference>
<dbReference type="InterPro" id="IPR025887">
    <property type="entry name" value="Glyco_hydro_31_N_dom"/>
</dbReference>
<keyword evidence="3" id="KW-0326">Glycosidase</keyword>
<dbReference type="PANTHER" id="PTHR43053:SF4">
    <property type="entry name" value="MYOGENESIS-REGULATING GLYCOSIDASE"/>
    <property type="match status" value="1"/>
</dbReference>
<organism evidence="9 10">
    <name type="scientific">Agrocybe chaxingu</name>
    <dbReference type="NCBI Taxonomy" id="84603"/>
    <lineage>
        <taxon>Eukaryota</taxon>
        <taxon>Fungi</taxon>
        <taxon>Dikarya</taxon>
        <taxon>Basidiomycota</taxon>
        <taxon>Agaricomycotina</taxon>
        <taxon>Agaricomycetes</taxon>
        <taxon>Agaricomycetidae</taxon>
        <taxon>Agaricales</taxon>
        <taxon>Agaricineae</taxon>
        <taxon>Strophariaceae</taxon>
        <taxon>Agrocybe</taxon>
    </lineage>
</organism>
<feature type="domain" description="Glycosyl hydrolase family 31 C-terminal" evidence="8">
    <location>
        <begin position="556"/>
        <end position="626"/>
    </location>
</feature>
<dbReference type="OrthoDB" id="1334205at2759"/>
<dbReference type="InterPro" id="IPR000322">
    <property type="entry name" value="Glyco_hydro_31_TIM"/>
</dbReference>
<reference evidence="9" key="1">
    <citation type="submission" date="2022-07" db="EMBL/GenBank/DDBJ databases">
        <title>Genome Sequence of Agrocybe chaxingu.</title>
        <authorList>
            <person name="Buettner E."/>
        </authorList>
    </citation>
    <scope>NUCLEOTIDE SEQUENCE</scope>
    <source>
        <strain evidence="9">MP-N11</strain>
    </source>
</reference>
<dbReference type="InterPro" id="IPR048395">
    <property type="entry name" value="Glyco_hydro_31_C"/>
</dbReference>
<feature type="domain" description="Glycoside hydrolase family 31 N-terminal" evidence="7">
    <location>
        <begin position="55"/>
        <end position="245"/>
    </location>
</feature>
<feature type="compositionally biased region" description="Basic residues" evidence="4">
    <location>
        <begin position="1319"/>
        <end position="1329"/>
    </location>
</feature>
<evidence type="ECO:0008006" key="11">
    <source>
        <dbReference type="Google" id="ProtNLM"/>
    </source>
</evidence>
<feature type="domain" description="2-oxoacid dehydrogenase acyltransferase catalytic" evidence="5">
    <location>
        <begin position="635"/>
        <end position="673"/>
    </location>
</feature>
<dbReference type="InterPro" id="IPR015943">
    <property type="entry name" value="WD40/YVTN_repeat-like_dom_sf"/>
</dbReference>
<dbReference type="InterPro" id="IPR023213">
    <property type="entry name" value="CAT-like_dom_sf"/>
</dbReference>
<dbReference type="Gene3D" id="3.20.20.80">
    <property type="entry name" value="Glycosidases"/>
    <property type="match status" value="1"/>
</dbReference>
<accession>A0A9W8MZL4</accession>
<protein>
    <recommendedName>
        <fullName evidence="11">Glycoside hydrolase family 31 N-terminal domain-containing protein</fullName>
    </recommendedName>
</protein>
<evidence type="ECO:0000256" key="4">
    <source>
        <dbReference type="SAM" id="MobiDB-lite"/>
    </source>
</evidence>
<dbReference type="EMBL" id="JANKHO010000090">
    <property type="protein sequence ID" value="KAJ3515567.1"/>
    <property type="molecule type" value="Genomic_DNA"/>
</dbReference>
<dbReference type="Pfam" id="PF13802">
    <property type="entry name" value="Gal_mutarotas_2"/>
    <property type="match status" value="1"/>
</dbReference>
<evidence type="ECO:0000313" key="10">
    <source>
        <dbReference type="Proteomes" id="UP001148786"/>
    </source>
</evidence>
<feature type="region of interest" description="Disordered" evidence="4">
    <location>
        <begin position="1316"/>
        <end position="1362"/>
    </location>
</feature>
<dbReference type="Pfam" id="PF01055">
    <property type="entry name" value="Glyco_hydro_31_2nd"/>
    <property type="match status" value="1"/>
</dbReference>
<dbReference type="SUPFAM" id="SSF52777">
    <property type="entry name" value="CoA-dependent acyltransferases"/>
    <property type="match status" value="1"/>
</dbReference>
<dbReference type="GO" id="GO:0005975">
    <property type="term" value="P:carbohydrate metabolic process"/>
    <property type="evidence" value="ECO:0007669"/>
    <property type="project" value="InterPro"/>
</dbReference>
<dbReference type="Proteomes" id="UP001148786">
    <property type="component" value="Unassembled WGS sequence"/>
</dbReference>
<proteinExistence type="inferred from homology"/>
<dbReference type="GO" id="GO:0030246">
    <property type="term" value="F:carbohydrate binding"/>
    <property type="evidence" value="ECO:0007669"/>
    <property type="project" value="InterPro"/>
</dbReference>
<evidence type="ECO:0000256" key="3">
    <source>
        <dbReference type="ARBA" id="ARBA00023295"/>
    </source>
</evidence>
<dbReference type="PANTHER" id="PTHR43053">
    <property type="entry name" value="GLYCOSIDASE FAMILY 31"/>
    <property type="match status" value="1"/>
</dbReference>
<dbReference type="InterPro" id="IPR050985">
    <property type="entry name" value="Alpha-glycosidase_related"/>
</dbReference>
<comment type="similarity">
    <text evidence="1">Belongs to the glycosyl hydrolase 31 family.</text>
</comment>
<keyword evidence="10" id="KW-1185">Reference proteome</keyword>
<evidence type="ECO:0000313" key="9">
    <source>
        <dbReference type="EMBL" id="KAJ3515567.1"/>
    </source>
</evidence>
<evidence type="ECO:0000259" key="6">
    <source>
        <dbReference type="Pfam" id="PF01055"/>
    </source>
</evidence>
<evidence type="ECO:0000259" key="7">
    <source>
        <dbReference type="Pfam" id="PF13802"/>
    </source>
</evidence>
<evidence type="ECO:0000259" key="8">
    <source>
        <dbReference type="Pfam" id="PF21365"/>
    </source>
</evidence>
<comment type="caution">
    <text evidence="9">The sequence shown here is derived from an EMBL/GenBank/DDBJ whole genome shotgun (WGS) entry which is preliminary data.</text>
</comment>
<feature type="domain" description="Glycoside hydrolase family 31 TIM barrel" evidence="6">
    <location>
        <begin position="284"/>
        <end position="548"/>
    </location>
</feature>
<evidence type="ECO:0000259" key="5">
    <source>
        <dbReference type="Pfam" id="PF00198"/>
    </source>
</evidence>
<sequence>MKFNDGFWRLKHGVKAYYGLQVVQVKAIDTGYDLQVATRPIQSRGDTLGGPLLSVRVHSPTQGVIGVKIDHIVSEQPKTNIRLFPDDGPVPDVALSKDDKTHVVKTGDLTAEITENPYTVTFRSPKQVLTEAGYKYQALYEVPSKWTVLSASQSSSLTTDPLSNPNPTPLPPIIHYINAELKTSPGELIYGLGEQFGPFVKNGQAVKIWNQDGGTSSDQAYKCVPFYITNRGYGVFINHPGEVEVEVSSEKTSTELDLWSLVVNFLLNQLFDRDRIKLPAGHARACSFTFDPDNFPDPKAYLAEIKEKYGVKICLWINPYISQLSPIFKEGVEGGYFIKRTNGTIWQWDLWQPGLAVVDVTNPDARKWYTDKLSALIDLGVDAFKTDFGERIPHANVVFHDGSEPIRFHNTYSVVYNELVFDLLKERFGEGEAVVFARSATVGGQRFPVHWGGDCESTWEAMAEAMRGALSLTLSGFGYASHDIGGFEGLPPPEIYQRWVAFGLFSSHSRLHGSSSYRVPWIYGEDAAKSMSKFLEAKHRLMPYIYNLSIEANSKGHPLMRAMFLEFLDDRTTHYLDRQFMLGPNLLVAPVFVPLNEETEYYLPAGRWTSFFHPERTIDGPKWVWDVDRGDGSGERRLKLGVSWAGDHRVVEGAELAAFVECWRTYVEAPQRLIGEAVISLATSDSWRDVDLGQSSYVGGSHNLDPAVVDSPQFGLRWKVDFNKGETHYARPLIYTPPSTNKQIAFLASTENRLRVLDAETGEVLNERQLAEPFPLAEAFCTQVSETLGIMGTPTIDPETDTAYFYAKSYIPYYRDVTRTGIINGVYYFYAVDVKTLEDKEGFPILIDGLRADNDPRRYFIGGTILQRPSLLQLGNIVYAGFGGLCDAFNATGTIIGVDVKQKKVVTHWVTQAGPDAPFSEDWTAWHGGGPGGVWQSGQGLATDGSSIFFVSDNGGGSTDEIIDTTPRRGNASLSILSEVVARVNPTTDGGLEVADFFRPHNYQYDDEKDLVLQTIPVGGEVFGSIGSYPLDGGYIYVAPLRNPLSAYKLSITDDGTPQFVFAGQSEVSTRQNRGTGIPTVTSFHDEPGTGIVWLTDPDAGLDAWYAVPREDGVLKKINLPTVNASILTSNHMPFFRGLDSAPASETSSVASLEAPLYTARLALTRLASTSKHKAVTAKLGLVQSGRIALDIVEVTRRANIRRKDCISIAEEAYQLVNAVDGGVKGRAIDVNNVLRDYVARLNRDLDEVRNILRRFTSYWAFFRFRSASRDLGRCHDILSNAMEVYLLLLKCSLAQHERRDCLRQKYESMVGQRSPIDHHHHSHQHPRSKAAVVPPPKPPGKPFKTASRPPRQARSSGSVAF</sequence>
<dbReference type="InterPro" id="IPR011047">
    <property type="entry name" value="Quinoprotein_ADH-like_sf"/>
</dbReference>
<dbReference type="InterPro" id="IPR017853">
    <property type="entry name" value="GH"/>
</dbReference>